<dbReference type="PANTHER" id="PTHR23534:SF1">
    <property type="entry name" value="MAJOR FACILITATOR SUPERFAMILY PROTEIN"/>
    <property type="match status" value="1"/>
</dbReference>
<dbReference type="EMBL" id="OOGT01000037">
    <property type="protein sequence ID" value="SPL70010.1"/>
    <property type="molecule type" value="Genomic_DNA"/>
</dbReference>
<evidence type="ECO:0000256" key="1">
    <source>
        <dbReference type="ARBA" id="ARBA00022692"/>
    </source>
</evidence>
<feature type="transmembrane region" description="Helical" evidence="4">
    <location>
        <begin position="166"/>
        <end position="187"/>
    </location>
</feature>
<feature type="transmembrane region" description="Helical" evidence="4">
    <location>
        <begin position="345"/>
        <end position="364"/>
    </location>
</feature>
<feature type="transmembrane region" description="Helical" evidence="4">
    <location>
        <begin position="279"/>
        <end position="298"/>
    </location>
</feature>
<dbReference type="SUPFAM" id="SSF103473">
    <property type="entry name" value="MFS general substrate transporter"/>
    <property type="match status" value="1"/>
</dbReference>
<evidence type="ECO:0000256" key="2">
    <source>
        <dbReference type="ARBA" id="ARBA00022989"/>
    </source>
</evidence>
<organism evidence="6 7">
    <name type="scientific">Acinetobacter stercoris</name>
    <dbReference type="NCBI Taxonomy" id="2126983"/>
    <lineage>
        <taxon>Bacteria</taxon>
        <taxon>Pseudomonadati</taxon>
        <taxon>Pseudomonadota</taxon>
        <taxon>Gammaproteobacteria</taxon>
        <taxon>Moraxellales</taxon>
        <taxon>Moraxellaceae</taxon>
        <taxon>Acinetobacter</taxon>
    </lineage>
</organism>
<name>A0A2U3MX58_9GAMM</name>
<dbReference type="Proteomes" id="UP000245974">
    <property type="component" value="Unassembled WGS sequence"/>
</dbReference>
<dbReference type="InParanoid" id="A0A2U3MX58"/>
<dbReference type="PROSITE" id="PS50850">
    <property type="entry name" value="MFS"/>
    <property type="match status" value="1"/>
</dbReference>
<feature type="transmembrane region" description="Helical" evidence="4">
    <location>
        <begin position="102"/>
        <end position="123"/>
    </location>
</feature>
<keyword evidence="2 4" id="KW-1133">Transmembrane helix</keyword>
<keyword evidence="3 4" id="KW-0472">Membrane</keyword>
<dbReference type="InterPro" id="IPR011701">
    <property type="entry name" value="MFS"/>
</dbReference>
<dbReference type="OrthoDB" id="8558006at2"/>
<proteinExistence type="predicted"/>
<feature type="transmembrane region" description="Helical" evidence="4">
    <location>
        <begin position="135"/>
        <end position="154"/>
    </location>
</feature>
<dbReference type="InterPro" id="IPR036259">
    <property type="entry name" value="MFS_trans_sf"/>
</dbReference>
<evidence type="ECO:0000313" key="6">
    <source>
        <dbReference type="EMBL" id="SPL70010.1"/>
    </source>
</evidence>
<dbReference type="GO" id="GO:0022857">
    <property type="term" value="F:transmembrane transporter activity"/>
    <property type="evidence" value="ECO:0007669"/>
    <property type="project" value="InterPro"/>
</dbReference>
<evidence type="ECO:0000313" key="7">
    <source>
        <dbReference type="Proteomes" id="UP000245974"/>
    </source>
</evidence>
<dbReference type="Pfam" id="PF07690">
    <property type="entry name" value="MFS_1"/>
    <property type="match status" value="1"/>
</dbReference>
<keyword evidence="7" id="KW-1185">Reference proteome</keyword>
<dbReference type="GeneID" id="84208763"/>
<dbReference type="AlphaFoldDB" id="A0A2U3MX58"/>
<feature type="transmembrane region" description="Helical" evidence="4">
    <location>
        <begin position="304"/>
        <end position="325"/>
    </location>
</feature>
<dbReference type="RefSeq" id="WP_004859501.1">
    <property type="nucleotide sequence ID" value="NZ_OOGT01000037.1"/>
</dbReference>
<protein>
    <submittedName>
        <fullName evidence="6">Major Facilitator Superfamily protein</fullName>
    </submittedName>
</protein>
<keyword evidence="1 4" id="KW-0812">Transmembrane</keyword>
<dbReference type="PANTHER" id="PTHR23534">
    <property type="entry name" value="MFS PERMEASE"/>
    <property type="match status" value="1"/>
</dbReference>
<evidence type="ECO:0000256" key="4">
    <source>
        <dbReference type="SAM" id="Phobius"/>
    </source>
</evidence>
<feature type="transmembrane region" description="Helical" evidence="4">
    <location>
        <begin position="370"/>
        <end position="388"/>
    </location>
</feature>
<evidence type="ECO:0000259" key="5">
    <source>
        <dbReference type="PROSITE" id="PS50850"/>
    </source>
</evidence>
<dbReference type="Gene3D" id="1.20.1250.20">
    <property type="entry name" value="MFS general substrate transporter like domains"/>
    <property type="match status" value="1"/>
</dbReference>
<feature type="transmembrane region" description="Helical" evidence="4">
    <location>
        <begin position="75"/>
        <end position="96"/>
    </location>
</feature>
<reference evidence="7" key="1">
    <citation type="submission" date="2018-03" db="EMBL/GenBank/DDBJ databases">
        <authorList>
            <person name="Blom J."/>
        </authorList>
    </citation>
    <scope>NUCLEOTIDE SEQUENCE [LARGE SCALE GENOMIC DNA]</scope>
    <source>
        <strain evidence="7">KPC-SM-21</strain>
    </source>
</reference>
<feature type="transmembrane region" description="Helical" evidence="4">
    <location>
        <begin position="252"/>
        <end position="272"/>
    </location>
</feature>
<dbReference type="InterPro" id="IPR020846">
    <property type="entry name" value="MFS_dom"/>
</dbReference>
<evidence type="ECO:0000256" key="3">
    <source>
        <dbReference type="ARBA" id="ARBA00023136"/>
    </source>
</evidence>
<accession>A0A2U3MX58</accession>
<feature type="transmembrane region" description="Helical" evidence="4">
    <location>
        <begin position="45"/>
        <end position="63"/>
    </location>
</feature>
<feature type="domain" description="Major facilitator superfamily (MFS) profile" evidence="5">
    <location>
        <begin position="212"/>
        <end position="397"/>
    </location>
</feature>
<sequence>MLKNSMHRQVLILASSQSLFQTVSVMIMTIGGLAGANIADSPTLATLPIAAMFLGTATMMFPASMWMSHVGRRNGFLCGALLGVLGGIIASIGIFYNSLYLLAFGTFCVGAYQSFAQFYRFAASEVADEAFRSKAISFVMAGGVVAALIGPTLARIGGPVFNHLEYVGSFLIITIISLLAMGIISSLKIPDSVEVKSNFGAGRPWYEIVIQPTYLVALFGSVTGYGIMILGMTATPIAMRHAHHELGTITTVIQLHVLGMFLPSFFTGNLIARFGVLKIMFSGILLFACYIAFALSGLQFHSFAISLILLGVGWNFLFIGSTSLLTGTYTQEEKAKAQAINDMTVFIVGLICSFSAGALLDIIGWKTMNIALFPWLCLSTFSLFWLNYKTKKKEILT</sequence>
<gene>
    <name evidence="6" type="ORF">KPC_1188</name>
</gene>
<feature type="transmembrane region" description="Helical" evidence="4">
    <location>
        <begin position="208"/>
        <end position="232"/>
    </location>
</feature>